<dbReference type="InterPro" id="IPR050641">
    <property type="entry name" value="RIFMO-like"/>
</dbReference>
<proteinExistence type="inferred from homology"/>
<evidence type="ECO:0000313" key="9">
    <source>
        <dbReference type="Proteomes" id="UP001556367"/>
    </source>
</evidence>
<accession>A0ABR3JUL9</accession>
<dbReference type="Proteomes" id="UP001556367">
    <property type="component" value="Unassembled WGS sequence"/>
</dbReference>
<evidence type="ECO:0000256" key="1">
    <source>
        <dbReference type="ARBA" id="ARBA00001974"/>
    </source>
</evidence>
<evidence type="ECO:0000259" key="7">
    <source>
        <dbReference type="Pfam" id="PF07976"/>
    </source>
</evidence>
<dbReference type="SUPFAM" id="SSF54373">
    <property type="entry name" value="FAD-linked reductases, C-terminal domain"/>
    <property type="match status" value="1"/>
</dbReference>
<dbReference type="SUPFAM" id="SSF51905">
    <property type="entry name" value="FAD/NAD(P)-binding domain"/>
    <property type="match status" value="1"/>
</dbReference>
<dbReference type="InterPro" id="IPR036249">
    <property type="entry name" value="Thioredoxin-like_sf"/>
</dbReference>
<dbReference type="Gene3D" id="3.40.30.20">
    <property type="match status" value="1"/>
</dbReference>
<feature type="domain" description="Phenol hydroxylase-like C-terminal dimerisation" evidence="7">
    <location>
        <begin position="489"/>
        <end position="693"/>
    </location>
</feature>
<dbReference type="InterPro" id="IPR002938">
    <property type="entry name" value="FAD-bd"/>
</dbReference>
<dbReference type="Gene3D" id="3.50.50.60">
    <property type="entry name" value="FAD/NAD(P)-binding domain"/>
    <property type="match status" value="1"/>
</dbReference>
<protein>
    <recommendedName>
        <fullName evidence="10">FAD binding domain-containing protein</fullName>
    </recommendedName>
</protein>
<name>A0ABR3JUL9_9AGAR</name>
<comment type="cofactor">
    <cofactor evidence="1">
        <name>FAD</name>
        <dbReference type="ChEBI" id="CHEBI:57692"/>
    </cofactor>
</comment>
<dbReference type="Gene3D" id="3.30.9.10">
    <property type="entry name" value="D-Amino Acid Oxidase, subunit A, domain 2"/>
    <property type="match status" value="1"/>
</dbReference>
<dbReference type="PRINTS" id="PR00420">
    <property type="entry name" value="RNGMNOXGNASE"/>
</dbReference>
<dbReference type="SUPFAM" id="SSF52833">
    <property type="entry name" value="Thioredoxin-like"/>
    <property type="match status" value="1"/>
</dbReference>
<organism evidence="8 9">
    <name type="scientific">Hohenbuehelia grisea</name>
    <dbReference type="NCBI Taxonomy" id="104357"/>
    <lineage>
        <taxon>Eukaryota</taxon>
        <taxon>Fungi</taxon>
        <taxon>Dikarya</taxon>
        <taxon>Basidiomycota</taxon>
        <taxon>Agaricomycotina</taxon>
        <taxon>Agaricomycetes</taxon>
        <taxon>Agaricomycetidae</taxon>
        <taxon>Agaricales</taxon>
        <taxon>Pleurotineae</taxon>
        <taxon>Pleurotaceae</taxon>
        <taxon>Hohenbuehelia</taxon>
    </lineage>
</organism>
<keyword evidence="3" id="KW-0285">Flavoprotein</keyword>
<keyword evidence="5" id="KW-0560">Oxidoreductase</keyword>
<dbReference type="EMBL" id="JASNQZ010000002">
    <property type="protein sequence ID" value="KAL0959585.1"/>
    <property type="molecule type" value="Genomic_DNA"/>
</dbReference>
<comment type="caution">
    <text evidence="8">The sequence shown here is derived from an EMBL/GenBank/DDBJ whole genome shotgun (WGS) entry which is preliminary data.</text>
</comment>
<dbReference type="InterPro" id="IPR038220">
    <property type="entry name" value="PHOX_C_sf"/>
</dbReference>
<evidence type="ECO:0000256" key="5">
    <source>
        <dbReference type="ARBA" id="ARBA00023002"/>
    </source>
</evidence>
<gene>
    <name evidence="8" type="ORF">HGRIS_011295</name>
</gene>
<evidence type="ECO:0000259" key="6">
    <source>
        <dbReference type="Pfam" id="PF01494"/>
    </source>
</evidence>
<keyword evidence="9" id="KW-1185">Reference proteome</keyword>
<dbReference type="InterPro" id="IPR012941">
    <property type="entry name" value="Phe_hydrox_C_dim_dom"/>
</dbReference>
<dbReference type="PANTHER" id="PTHR43004:SF19">
    <property type="entry name" value="BINDING MONOOXYGENASE, PUTATIVE (JCVI)-RELATED"/>
    <property type="match status" value="1"/>
</dbReference>
<dbReference type="PANTHER" id="PTHR43004">
    <property type="entry name" value="TRK SYSTEM POTASSIUM UPTAKE PROTEIN"/>
    <property type="match status" value="1"/>
</dbReference>
<keyword evidence="4" id="KW-0274">FAD</keyword>
<evidence type="ECO:0000256" key="2">
    <source>
        <dbReference type="ARBA" id="ARBA00007801"/>
    </source>
</evidence>
<dbReference type="Pfam" id="PF01494">
    <property type="entry name" value="FAD_binding_3"/>
    <property type="match status" value="1"/>
</dbReference>
<reference evidence="9" key="1">
    <citation type="submission" date="2024-06" db="EMBL/GenBank/DDBJ databases">
        <title>Multi-omics analyses provide insights into the biosynthesis of the anticancer antibiotic pleurotin in Hohenbuehelia grisea.</title>
        <authorList>
            <person name="Weaver J.A."/>
            <person name="Alberti F."/>
        </authorList>
    </citation>
    <scope>NUCLEOTIDE SEQUENCE [LARGE SCALE GENOMIC DNA]</scope>
    <source>
        <strain evidence="9">T-177</strain>
    </source>
</reference>
<comment type="similarity">
    <text evidence="2">Belongs to the PheA/TfdB FAD monooxygenase family.</text>
</comment>
<sequence>MPTATNNISDPYVEPFISNYENKSKPNSLGVTTLPSYPDLLNGTNSTQPAIPNYKPQSAVDVLIVGAGPVGLTTAASLIRQGASVRILDRSPHPLPVGRADSLQPRTMEVFRQLGLGEDVFALGPRLEHTVVYKDGERHIFAESHRSEVNESRYQGLHDATQTEVEHLLIRDLIRHDILVERPCSADSYTLHEGSTDSHPITVEVTNHSTGVTETVSARYLVGADGAHSMIRKSIPGMRFDGIKTDLHWGIVDAVFETDFPHRWTFGTVLNSDHGGCLIIPRERDMVRLYAQLRPDAPGEEFDHSKWGPEEVLVQLNKIFAPYTLKYASPVDWYTILTISERVASTFVHKDRIFLVGDSCHVHSAKGAFGMNTGVMDAHNLAWKLALLCRGKARPGVLLDTYDHERRNNALRAVRTSARYLRFVGNCTFQNLDGSANEASDADADADKAAADDDLAEAELESGVSEDKHVAFFRSFAKENTRFLIGLDVDYAENALNRTIRPGVATGVRQGYRAPDPRVALGRSTSGRLYDSFGRVDQFTVLVFAGGLLGAQAEEGLARLDRYLASPKSFFNVYNRGGSAVGFRTQGLFKLVLVVRATPSEAAKRVYSQGGGRYPFLAAYAQVVFDEQLPAVSSAVEPKGVIFGGDAHGIYGVDAKKGAVVIVRPDTFVGTAVGLGEGEIEELETYFDGFLLKGC</sequence>
<evidence type="ECO:0000256" key="4">
    <source>
        <dbReference type="ARBA" id="ARBA00022827"/>
    </source>
</evidence>
<dbReference type="Pfam" id="PF07976">
    <property type="entry name" value="Phe_hydrox_dim"/>
    <property type="match status" value="1"/>
</dbReference>
<evidence type="ECO:0008006" key="10">
    <source>
        <dbReference type="Google" id="ProtNLM"/>
    </source>
</evidence>
<dbReference type="InterPro" id="IPR036188">
    <property type="entry name" value="FAD/NAD-bd_sf"/>
</dbReference>
<evidence type="ECO:0000256" key="3">
    <source>
        <dbReference type="ARBA" id="ARBA00022630"/>
    </source>
</evidence>
<evidence type="ECO:0000313" key="8">
    <source>
        <dbReference type="EMBL" id="KAL0959585.1"/>
    </source>
</evidence>
<feature type="domain" description="FAD-binding" evidence="6">
    <location>
        <begin position="60"/>
        <end position="416"/>
    </location>
</feature>